<dbReference type="AlphaFoldDB" id="A0AAD4ES79"/>
<dbReference type="EMBL" id="JAHCVI010000004">
    <property type="protein sequence ID" value="KAG7286691.1"/>
    <property type="molecule type" value="Genomic_DNA"/>
</dbReference>
<protein>
    <submittedName>
        <fullName evidence="1">Uncharacterized protein</fullName>
    </submittedName>
</protein>
<organism evidence="1 2">
    <name type="scientific">Staphylotrichum longicolle</name>
    <dbReference type="NCBI Taxonomy" id="669026"/>
    <lineage>
        <taxon>Eukaryota</taxon>
        <taxon>Fungi</taxon>
        <taxon>Dikarya</taxon>
        <taxon>Ascomycota</taxon>
        <taxon>Pezizomycotina</taxon>
        <taxon>Sordariomycetes</taxon>
        <taxon>Sordariomycetidae</taxon>
        <taxon>Sordariales</taxon>
        <taxon>Chaetomiaceae</taxon>
        <taxon>Staphylotrichum</taxon>
    </lineage>
</organism>
<gene>
    <name evidence="1" type="ORF">NEMBOFW57_009002</name>
</gene>
<sequence>MGVTTVLRGLRVQVAALDRFLQENGLMPTFGDPPFYDEVDPASKLIRAKLGDDNDDSKTRLFIPFRKGRKPSDFAYIAYDWITVFAQRHLDLAEELLDRPPPGFAELRCEIMRFADDGEPGQQKVEDLSALFVIVTDDAYFPFAEPYLRKVSHWTDGSEELKRGHSD</sequence>
<name>A0AAD4ES79_9PEZI</name>
<keyword evidence="2" id="KW-1185">Reference proteome</keyword>
<reference evidence="1" key="1">
    <citation type="submission" date="2023-02" db="EMBL/GenBank/DDBJ databases">
        <authorList>
            <person name="Palmer J.M."/>
        </authorList>
    </citation>
    <scope>NUCLEOTIDE SEQUENCE</scope>
    <source>
        <strain evidence="1">FW57</strain>
    </source>
</reference>
<comment type="caution">
    <text evidence="1">The sequence shown here is derived from an EMBL/GenBank/DDBJ whole genome shotgun (WGS) entry which is preliminary data.</text>
</comment>
<evidence type="ECO:0000313" key="1">
    <source>
        <dbReference type="EMBL" id="KAG7286691.1"/>
    </source>
</evidence>
<accession>A0AAD4ES79</accession>
<dbReference type="Proteomes" id="UP001197093">
    <property type="component" value="Unassembled WGS sequence"/>
</dbReference>
<proteinExistence type="predicted"/>
<evidence type="ECO:0000313" key="2">
    <source>
        <dbReference type="Proteomes" id="UP001197093"/>
    </source>
</evidence>